<comment type="similarity">
    <text evidence="1">Belongs to the glycosyl hydrolase 32 family.</text>
</comment>
<keyword evidence="7" id="KW-1185">Reference proteome</keyword>
<gene>
    <name evidence="6" type="ORF">BJ968_000792</name>
</gene>
<name>A0A7Y9DJL4_9ACTN</name>
<evidence type="ECO:0000313" key="6">
    <source>
        <dbReference type="EMBL" id="NYD21252.1"/>
    </source>
</evidence>
<feature type="domain" description="Glycosyl hydrolase family 32 N-terminal" evidence="5">
    <location>
        <begin position="23"/>
        <end position="330"/>
    </location>
</feature>
<dbReference type="InterPro" id="IPR001362">
    <property type="entry name" value="Glyco_hydro_32"/>
</dbReference>
<dbReference type="PROSITE" id="PS00609">
    <property type="entry name" value="GLYCOSYL_HYDROL_F32"/>
    <property type="match status" value="1"/>
</dbReference>
<dbReference type="Pfam" id="PF00251">
    <property type="entry name" value="Glyco_hydro_32N"/>
    <property type="match status" value="1"/>
</dbReference>
<dbReference type="Proteomes" id="UP000521922">
    <property type="component" value="Unassembled WGS sequence"/>
</dbReference>
<dbReference type="InterPro" id="IPR018053">
    <property type="entry name" value="Glyco_hydro_32_AS"/>
</dbReference>
<dbReference type="SUPFAM" id="SSF75005">
    <property type="entry name" value="Arabinanase/levansucrase/invertase"/>
    <property type="match status" value="1"/>
</dbReference>
<dbReference type="CDD" id="cd08996">
    <property type="entry name" value="GH32_FFase"/>
    <property type="match status" value="1"/>
</dbReference>
<dbReference type="AlphaFoldDB" id="A0A7Y9DJL4"/>
<dbReference type="InterPro" id="IPR051214">
    <property type="entry name" value="GH32_Enzymes"/>
</dbReference>
<dbReference type="PANTHER" id="PTHR43101:SF1">
    <property type="entry name" value="BETA-FRUCTOSIDASE"/>
    <property type="match status" value="1"/>
</dbReference>
<dbReference type="RefSeq" id="WP_179749420.1">
    <property type="nucleotide sequence ID" value="NZ_BAAAGN010000006.1"/>
</dbReference>
<evidence type="ECO:0000256" key="4">
    <source>
        <dbReference type="ARBA" id="ARBA00023295"/>
    </source>
</evidence>
<protein>
    <recommendedName>
        <fullName evidence="2">beta-fructofuranosidase</fullName>
        <ecNumber evidence="2">3.2.1.26</ecNumber>
    </recommendedName>
</protein>
<comment type="caution">
    <text evidence="6">The sequence shown here is derived from an EMBL/GenBank/DDBJ whole genome shotgun (WGS) entry which is preliminary data.</text>
</comment>
<proteinExistence type="inferred from homology"/>
<dbReference type="Gene3D" id="2.115.10.20">
    <property type="entry name" value="Glycosyl hydrolase domain, family 43"/>
    <property type="match status" value="1"/>
</dbReference>
<sequence>MSIDIPTTGVPTGRDDPAFPVLHGRPESGWLNDPNGLAHVDGVWHVFFQHNPDGPQHGDIRWGHVSSADLVTWRAEPVALAPVPGGPDSAGCWTGCVVLDGPDAVPTAVYTGVGAGGPGRAVTLVATSDRTLRRWQQEPEAVTLPPTDPAVSEVRDPFVFEHDGHRYAVLGAGHPDGSPQLLLHGCDDLRAWTPLGPLLTHEDPVAARVAGANIWECPNLVRVGDDWLLVFSLWHRDGDTHRLDGVVHLVGDLVAEGPGLRFVARSGGPVDGGRTFYAPQVLAADGRALLWAWSREDDRDPAEVEASGWSGVLTFPRELSLAGGTLRVEPAAELLALRREELGTGETRETRERSFEVVADGPAALLLAQDGGEPRLVATFGSSGHARALVDGSIVEVFEDGAARTLRAYPRRGAVWHVRGAGRTHRLGEPAQEG</sequence>
<accession>A0A7Y9DJL4</accession>
<evidence type="ECO:0000256" key="3">
    <source>
        <dbReference type="ARBA" id="ARBA00022801"/>
    </source>
</evidence>
<evidence type="ECO:0000256" key="1">
    <source>
        <dbReference type="ARBA" id="ARBA00009902"/>
    </source>
</evidence>
<dbReference type="EMBL" id="JACCBB010000001">
    <property type="protein sequence ID" value="NYD21252.1"/>
    <property type="molecule type" value="Genomic_DNA"/>
</dbReference>
<evidence type="ECO:0000256" key="2">
    <source>
        <dbReference type="ARBA" id="ARBA00012758"/>
    </source>
</evidence>
<evidence type="ECO:0000313" key="7">
    <source>
        <dbReference type="Proteomes" id="UP000521922"/>
    </source>
</evidence>
<reference evidence="6 7" key="1">
    <citation type="submission" date="2020-07" db="EMBL/GenBank/DDBJ databases">
        <title>Sequencing the genomes of 1000 actinobacteria strains.</title>
        <authorList>
            <person name="Klenk H.-P."/>
        </authorList>
    </citation>
    <scope>NUCLEOTIDE SEQUENCE [LARGE SCALE GENOMIC DNA]</scope>
    <source>
        <strain evidence="6 7">DSM 7487</strain>
    </source>
</reference>
<dbReference type="EC" id="3.2.1.26" evidence="2"/>
<dbReference type="GO" id="GO:0005975">
    <property type="term" value="P:carbohydrate metabolic process"/>
    <property type="evidence" value="ECO:0007669"/>
    <property type="project" value="InterPro"/>
</dbReference>
<evidence type="ECO:0000259" key="5">
    <source>
        <dbReference type="Pfam" id="PF00251"/>
    </source>
</evidence>
<keyword evidence="4 6" id="KW-0326">Glycosidase</keyword>
<organism evidence="6 7">
    <name type="scientific">Kineococcus aurantiacus</name>
    <dbReference type="NCBI Taxonomy" id="37633"/>
    <lineage>
        <taxon>Bacteria</taxon>
        <taxon>Bacillati</taxon>
        <taxon>Actinomycetota</taxon>
        <taxon>Actinomycetes</taxon>
        <taxon>Kineosporiales</taxon>
        <taxon>Kineosporiaceae</taxon>
        <taxon>Kineococcus</taxon>
    </lineage>
</organism>
<dbReference type="GO" id="GO:0004564">
    <property type="term" value="F:beta-fructofuranosidase activity"/>
    <property type="evidence" value="ECO:0007669"/>
    <property type="project" value="UniProtKB-EC"/>
</dbReference>
<dbReference type="SMART" id="SM00640">
    <property type="entry name" value="Glyco_32"/>
    <property type="match status" value="1"/>
</dbReference>
<keyword evidence="3 6" id="KW-0378">Hydrolase</keyword>
<dbReference type="InterPro" id="IPR023296">
    <property type="entry name" value="Glyco_hydro_beta-prop_sf"/>
</dbReference>
<dbReference type="InterPro" id="IPR013148">
    <property type="entry name" value="Glyco_hydro_32_N"/>
</dbReference>
<dbReference type="PANTHER" id="PTHR43101">
    <property type="entry name" value="BETA-FRUCTOSIDASE"/>
    <property type="match status" value="1"/>
</dbReference>